<feature type="repeat" description="PPR" evidence="3">
    <location>
        <begin position="595"/>
        <end position="630"/>
    </location>
</feature>
<feature type="repeat" description="PPR" evidence="3">
    <location>
        <begin position="445"/>
        <end position="479"/>
    </location>
</feature>
<dbReference type="Gene3D" id="1.25.40.10">
    <property type="entry name" value="Tetratricopeptide repeat domain"/>
    <property type="match status" value="6"/>
</dbReference>
<evidence type="ECO:0000313" key="5">
    <source>
        <dbReference type="EMBL" id="KAK8535170.1"/>
    </source>
</evidence>
<comment type="caution">
    <text evidence="5">The sequence shown here is derived from an EMBL/GenBank/DDBJ whole genome shotgun (WGS) entry which is preliminary data.</text>
</comment>
<dbReference type="PANTHER" id="PTHR47926">
    <property type="entry name" value="PENTATRICOPEPTIDE REPEAT-CONTAINING PROTEIN"/>
    <property type="match status" value="1"/>
</dbReference>
<organism evidence="5 6">
    <name type="scientific">Hibiscus sabdariffa</name>
    <name type="common">roselle</name>
    <dbReference type="NCBI Taxonomy" id="183260"/>
    <lineage>
        <taxon>Eukaryota</taxon>
        <taxon>Viridiplantae</taxon>
        <taxon>Streptophyta</taxon>
        <taxon>Embryophyta</taxon>
        <taxon>Tracheophyta</taxon>
        <taxon>Spermatophyta</taxon>
        <taxon>Magnoliopsida</taxon>
        <taxon>eudicotyledons</taxon>
        <taxon>Gunneridae</taxon>
        <taxon>Pentapetalae</taxon>
        <taxon>rosids</taxon>
        <taxon>malvids</taxon>
        <taxon>Malvales</taxon>
        <taxon>Malvaceae</taxon>
        <taxon>Malvoideae</taxon>
        <taxon>Hibiscus</taxon>
    </lineage>
</organism>
<proteinExistence type="inferred from homology"/>
<dbReference type="Pfam" id="PF14432">
    <property type="entry name" value="DYW_deaminase"/>
    <property type="match status" value="1"/>
</dbReference>
<dbReference type="InterPro" id="IPR002885">
    <property type="entry name" value="PPR_rpt"/>
</dbReference>
<dbReference type="EMBL" id="JBBPBM010000030">
    <property type="protein sequence ID" value="KAK8535170.1"/>
    <property type="molecule type" value="Genomic_DNA"/>
</dbReference>
<feature type="repeat" description="PPR" evidence="3">
    <location>
        <begin position="241"/>
        <end position="275"/>
    </location>
</feature>
<dbReference type="InterPro" id="IPR046960">
    <property type="entry name" value="PPR_At4g14850-like_plant"/>
</dbReference>
<protein>
    <recommendedName>
        <fullName evidence="4">DYW domain-containing protein</fullName>
    </recommendedName>
</protein>
<name>A0ABR2DBT0_9ROSI</name>
<reference evidence="5 6" key="1">
    <citation type="journal article" date="2024" name="G3 (Bethesda)">
        <title>Genome assembly of Hibiscus sabdariffa L. provides insights into metabolisms of medicinal natural products.</title>
        <authorList>
            <person name="Kim T."/>
        </authorList>
    </citation>
    <scope>NUCLEOTIDE SEQUENCE [LARGE SCALE GENOMIC DNA]</scope>
    <source>
        <strain evidence="5">TK-2024</strain>
        <tissue evidence="5">Old leaves</tissue>
    </source>
</reference>
<evidence type="ECO:0000256" key="2">
    <source>
        <dbReference type="ARBA" id="ARBA00022737"/>
    </source>
</evidence>
<gene>
    <name evidence="5" type="ORF">V6N12_056699</name>
</gene>
<keyword evidence="6" id="KW-1185">Reference proteome</keyword>
<sequence length="868" mass="96681">MSSPLLSISAAPNPLPSLQTHQSIATATPSVSLSRDSWTQSLRANIQSSQFHQAISTYVHMTSSGVAPDHFAFPAVLKAVAALQHLALAKQVHAHILKFGYGATSVPVANSLLNVYGKCGDIWGVYKVFDRIPHSQRDTVSWNSFISALCRADDWETALESFRLMLLDNVEPSSFTLVSIAHACSNLPRHHGLRLGKQLHGFSLRMGDIKTFTNNALMAMYSKLGQLNDAEMLFELFEERDLVTWNTMLSSLSQSDMFLEALLMLRRLVVQGLEPDGVTIASVLPACSHLELLEIGKQLHAYALRHYILINNSFVASALVDMYCNCRRVQSGRRVFDSSMAKSIALWNAMITGYAQNEHDEEALTLFIEMEAAAELCPNATTMASIVPACVRSEAFVHKLGIHGYVLKRGLGTDHYVQNALMDLYSRMGKIQISKAIFDSMDVRDIVSWNTMIVGYVICGQHENALLLLHEMQRVEQEKNGSSYEHEKRIPLKPNNITLMTVLPGCATLVALEKGQEIHAYAVRNMLASDVGVGSALVDMYAKCGCLNISRKVFDIIPTRNVITWNVIIMAYGMHGKGEEALELFNRMVKEVKPNNVTFIAVFAACSHSGMVSEGLNLFYKMKDEHGVEPTPDHYACVVDMLGRAGQVEEAYQLINDMPSELDKASAWSSLLGSCRIHQKVEIGEIAARNLFRLEPGVASHYVLLSNIYSSAQLWDKATDIRKRMKEKGVRKEPGCSWIELDDEVHKFIAGDASHPQSGQVYGFLETLSEKMRKEGYVPDTSCVLHNVDEEEKEALLCGHSEKLAIAFGILNTPPGTTIRVAKNLRVCNDCHEATKYISVITDREIVLRDVRRFHQFRNGRCSCGDYW</sequence>
<dbReference type="InterPro" id="IPR011990">
    <property type="entry name" value="TPR-like_helical_dom_sf"/>
</dbReference>
<evidence type="ECO:0000256" key="1">
    <source>
        <dbReference type="ARBA" id="ARBA00006643"/>
    </source>
</evidence>
<feature type="repeat" description="PPR" evidence="3">
    <location>
        <begin position="343"/>
        <end position="373"/>
    </location>
</feature>
<dbReference type="PANTHER" id="PTHR47926:SF514">
    <property type="entry name" value="TETRATRICOPEPTIDE-LIKE HELICAL DOMAIN SUPERFAMILY, DYW DOMAIN-CONTAINING PROTEIN"/>
    <property type="match status" value="1"/>
</dbReference>
<dbReference type="Pfam" id="PF20430">
    <property type="entry name" value="Eplus_motif"/>
    <property type="match status" value="1"/>
</dbReference>
<evidence type="ECO:0000313" key="6">
    <source>
        <dbReference type="Proteomes" id="UP001472677"/>
    </source>
</evidence>
<dbReference type="Proteomes" id="UP001472677">
    <property type="component" value="Unassembled WGS sequence"/>
</dbReference>
<feature type="repeat" description="PPR" evidence="3">
    <location>
        <begin position="138"/>
        <end position="172"/>
    </location>
</feature>
<evidence type="ECO:0000256" key="3">
    <source>
        <dbReference type="PROSITE-ProRule" id="PRU00708"/>
    </source>
</evidence>
<feature type="repeat" description="PPR" evidence="3">
    <location>
        <begin position="561"/>
        <end position="591"/>
    </location>
</feature>
<dbReference type="PROSITE" id="PS51375">
    <property type="entry name" value="PPR"/>
    <property type="match status" value="6"/>
</dbReference>
<dbReference type="NCBIfam" id="TIGR00756">
    <property type="entry name" value="PPR"/>
    <property type="match status" value="7"/>
</dbReference>
<dbReference type="InterPro" id="IPR046849">
    <property type="entry name" value="E2_motif"/>
</dbReference>
<dbReference type="InterPro" id="IPR046848">
    <property type="entry name" value="E_motif"/>
</dbReference>
<dbReference type="Pfam" id="PF20431">
    <property type="entry name" value="E_motif"/>
    <property type="match status" value="1"/>
</dbReference>
<accession>A0ABR2DBT0</accession>
<keyword evidence="2" id="KW-0677">Repeat</keyword>
<dbReference type="Pfam" id="PF13041">
    <property type="entry name" value="PPR_2"/>
    <property type="match status" value="2"/>
</dbReference>
<dbReference type="InterPro" id="IPR032867">
    <property type="entry name" value="DYW_dom"/>
</dbReference>
<evidence type="ECO:0000259" key="4">
    <source>
        <dbReference type="Pfam" id="PF14432"/>
    </source>
</evidence>
<dbReference type="Pfam" id="PF01535">
    <property type="entry name" value="PPR"/>
    <property type="match status" value="7"/>
</dbReference>
<comment type="similarity">
    <text evidence="1">Belongs to the PPR family. PCMP-H subfamily.</text>
</comment>
<feature type="domain" description="DYW" evidence="4">
    <location>
        <begin position="776"/>
        <end position="868"/>
    </location>
</feature>